<evidence type="ECO:0000313" key="2">
    <source>
        <dbReference type="EMBL" id="GHG67801.1"/>
    </source>
</evidence>
<reference evidence="3" key="1">
    <citation type="journal article" date="2019" name="Int. J. Syst. Evol. Microbiol.">
        <title>The Global Catalogue of Microorganisms (GCM) 10K type strain sequencing project: providing services to taxonomists for standard genome sequencing and annotation.</title>
        <authorList>
            <consortium name="The Broad Institute Genomics Platform"/>
            <consortium name="The Broad Institute Genome Sequencing Center for Infectious Disease"/>
            <person name="Wu L."/>
            <person name="Ma J."/>
        </authorList>
    </citation>
    <scope>NUCLEOTIDE SEQUENCE [LARGE SCALE GENOMIC DNA]</scope>
    <source>
        <strain evidence="3">CGMCC 1.7003</strain>
    </source>
</reference>
<dbReference type="InterPro" id="IPR012902">
    <property type="entry name" value="N_methyl_site"/>
</dbReference>
<sequence length="159" mass="16298">MKRQQGGFTLIELIIVIVILGILAVTAAPRFFNFATDARKSTLNGVKGALESASSLVYGKAIIAGRQTGTACLNLAGDVLATTDSACADGQFTLTNGYPGADAATLRNIAELATEEWSITGTGPLIIKPLNAPDECHVSYAASGGAGQKPVITIVNTGC</sequence>
<dbReference type="Proteomes" id="UP000659697">
    <property type="component" value="Unassembled WGS sequence"/>
</dbReference>
<gene>
    <name evidence="2" type="ORF">GCM10010919_16780</name>
</gene>
<keyword evidence="1" id="KW-0812">Transmembrane</keyword>
<accession>A0ABQ3L062</accession>
<dbReference type="Gene3D" id="3.30.700.10">
    <property type="entry name" value="Glycoprotein, Type 4 Pilin"/>
    <property type="match status" value="1"/>
</dbReference>
<protein>
    <submittedName>
        <fullName evidence="2">MSHA pilin protein MshA</fullName>
    </submittedName>
</protein>
<proteinExistence type="predicted"/>
<name>A0ABQ3L062_9ALTE</name>
<dbReference type="InterPro" id="IPR045584">
    <property type="entry name" value="Pilin-like"/>
</dbReference>
<evidence type="ECO:0000256" key="1">
    <source>
        <dbReference type="SAM" id="Phobius"/>
    </source>
</evidence>
<organism evidence="2 3">
    <name type="scientific">Alishewanella longhuensis</name>
    <dbReference type="NCBI Taxonomy" id="1091037"/>
    <lineage>
        <taxon>Bacteria</taxon>
        <taxon>Pseudomonadati</taxon>
        <taxon>Pseudomonadota</taxon>
        <taxon>Gammaproteobacteria</taxon>
        <taxon>Alteromonadales</taxon>
        <taxon>Alteromonadaceae</taxon>
        <taxon>Alishewanella</taxon>
    </lineage>
</organism>
<feature type="transmembrane region" description="Helical" evidence="1">
    <location>
        <begin position="7"/>
        <end position="32"/>
    </location>
</feature>
<dbReference type="NCBIfam" id="TIGR02532">
    <property type="entry name" value="IV_pilin_GFxxxE"/>
    <property type="match status" value="1"/>
</dbReference>
<dbReference type="PROSITE" id="PS00409">
    <property type="entry name" value="PROKAR_NTER_METHYL"/>
    <property type="match status" value="1"/>
</dbReference>
<dbReference type="Pfam" id="PF07963">
    <property type="entry name" value="N_methyl"/>
    <property type="match status" value="1"/>
</dbReference>
<dbReference type="SUPFAM" id="SSF54523">
    <property type="entry name" value="Pili subunits"/>
    <property type="match status" value="1"/>
</dbReference>
<evidence type="ECO:0000313" key="3">
    <source>
        <dbReference type="Proteomes" id="UP000659697"/>
    </source>
</evidence>
<dbReference type="EMBL" id="BNAO01000003">
    <property type="protein sequence ID" value="GHG67801.1"/>
    <property type="molecule type" value="Genomic_DNA"/>
</dbReference>
<comment type="caution">
    <text evidence="2">The sequence shown here is derived from an EMBL/GenBank/DDBJ whole genome shotgun (WGS) entry which is preliminary data.</text>
</comment>
<dbReference type="RefSeq" id="WP_189432217.1">
    <property type="nucleotide sequence ID" value="NZ_BNAO01000003.1"/>
</dbReference>
<keyword evidence="1" id="KW-0472">Membrane</keyword>
<keyword evidence="3" id="KW-1185">Reference proteome</keyword>
<keyword evidence="1" id="KW-1133">Transmembrane helix</keyword>